<keyword evidence="1" id="KW-0489">Methyltransferase</keyword>
<feature type="compositionally biased region" description="Basic residues" evidence="3">
    <location>
        <begin position="10"/>
        <end position="24"/>
    </location>
</feature>
<dbReference type="GO" id="GO:0005634">
    <property type="term" value="C:nucleus"/>
    <property type="evidence" value="ECO:0007669"/>
    <property type="project" value="TreeGrafter"/>
</dbReference>
<dbReference type="Pfam" id="PF05971">
    <property type="entry name" value="Methyltransf_10"/>
    <property type="match status" value="1"/>
</dbReference>
<evidence type="ECO:0000256" key="1">
    <source>
        <dbReference type="ARBA" id="ARBA00022603"/>
    </source>
</evidence>
<feature type="compositionally biased region" description="Basic and acidic residues" evidence="3">
    <location>
        <begin position="107"/>
        <end position="120"/>
    </location>
</feature>
<evidence type="ECO:0008006" key="6">
    <source>
        <dbReference type="Google" id="ProtNLM"/>
    </source>
</evidence>
<dbReference type="PANTHER" id="PTHR13393">
    <property type="entry name" value="SAM-DEPENDENT METHYLTRANSFERASE"/>
    <property type="match status" value="1"/>
</dbReference>
<dbReference type="SUPFAM" id="SSF53335">
    <property type="entry name" value="S-adenosyl-L-methionine-dependent methyltransferases"/>
    <property type="match status" value="1"/>
</dbReference>
<dbReference type="PANTHER" id="PTHR13393:SF0">
    <property type="entry name" value="RNA N6-ADENOSINE-METHYLTRANSFERASE METTL16"/>
    <property type="match status" value="1"/>
</dbReference>
<reference evidence="4" key="1">
    <citation type="submission" date="2023-07" db="EMBL/GenBank/DDBJ databases">
        <authorList>
            <consortium name="AG Swart"/>
            <person name="Singh M."/>
            <person name="Singh A."/>
            <person name="Seah K."/>
            <person name="Emmerich C."/>
        </authorList>
    </citation>
    <scope>NUCLEOTIDE SEQUENCE</scope>
    <source>
        <strain evidence="4">DP1</strain>
    </source>
</reference>
<keyword evidence="2" id="KW-0808">Transferase</keyword>
<accession>A0AAD1UJW4</accession>
<dbReference type="EMBL" id="CAMPGE010010344">
    <property type="protein sequence ID" value="CAI2369196.1"/>
    <property type="molecule type" value="Genomic_DNA"/>
</dbReference>
<protein>
    <recommendedName>
        <fullName evidence="6">U6 small nuclear RNA (adenine-(43)-N(6))-methyltransferase</fullName>
    </recommendedName>
</protein>
<dbReference type="InterPro" id="IPR029063">
    <property type="entry name" value="SAM-dependent_MTases_sf"/>
</dbReference>
<dbReference type="Proteomes" id="UP001295684">
    <property type="component" value="Unassembled WGS sequence"/>
</dbReference>
<evidence type="ECO:0000313" key="4">
    <source>
        <dbReference type="EMBL" id="CAI2369196.1"/>
    </source>
</evidence>
<feature type="compositionally biased region" description="Basic residues" evidence="3">
    <location>
        <begin position="97"/>
        <end position="106"/>
    </location>
</feature>
<evidence type="ECO:0000256" key="3">
    <source>
        <dbReference type="SAM" id="MobiDB-lite"/>
    </source>
</evidence>
<comment type="caution">
    <text evidence="4">The sequence shown here is derived from an EMBL/GenBank/DDBJ whole genome shotgun (WGS) entry which is preliminary data.</text>
</comment>
<feature type="compositionally biased region" description="Basic and acidic residues" evidence="3">
    <location>
        <begin position="73"/>
        <end position="86"/>
    </location>
</feature>
<organism evidence="4 5">
    <name type="scientific">Euplotes crassus</name>
    <dbReference type="NCBI Taxonomy" id="5936"/>
    <lineage>
        <taxon>Eukaryota</taxon>
        <taxon>Sar</taxon>
        <taxon>Alveolata</taxon>
        <taxon>Ciliophora</taxon>
        <taxon>Intramacronucleata</taxon>
        <taxon>Spirotrichea</taxon>
        <taxon>Hypotrichia</taxon>
        <taxon>Euplotida</taxon>
        <taxon>Euplotidae</taxon>
        <taxon>Moneuplotes</taxon>
    </lineage>
</organism>
<dbReference type="GO" id="GO:0008168">
    <property type="term" value="F:methyltransferase activity"/>
    <property type="evidence" value="ECO:0007669"/>
    <property type="project" value="UniProtKB-KW"/>
</dbReference>
<evidence type="ECO:0000313" key="5">
    <source>
        <dbReference type="Proteomes" id="UP001295684"/>
    </source>
</evidence>
<dbReference type="Gene3D" id="3.40.50.150">
    <property type="entry name" value="Vaccinia Virus protein VP39"/>
    <property type="match status" value="1"/>
</dbReference>
<gene>
    <name evidence="4" type="ORF">ECRASSUSDP1_LOCUS10494</name>
</gene>
<dbReference type="GO" id="GO:0070475">
    <property type="term" value="P:rRNA base methylation"/>
    <property type="evidence" value="ECO:0007669"/>
    <property type="project" value="TreeGrafter"/>
</dbReference>
<sequence length="441" mass="51876">MSEPQENPYRKKRGGRKGKRRNKNKNNEDYDTKKRNRKFQRKQQVTMIDTMNEFEDEDNELQAINKAPVQYKGPKEGRKFLSDDKRKKLFGLDPHKDMKKRKNPHKRSNDEFSKNNEKGENPVSAYILAKQARYRKNSDTRDHHKDIKSFTPKEDDYDYQELAKLEPRLKPVLTEQGVDEAKHKYTLNWKEKGQAYYLNKAILQFDYGITHYDLPEEEGLVPAVPSRREYIYWIRDLFEQQESVDKPLKGLDIGVGANCIYPILGNKEFGWSFVGSDISKESIDIAQGIIDNNSLNDHITLKLQTGKRSEGETHGPIFEIFENILDKDSSEKEFDFSMCNPPFFSSMNERIDRRSVKVIPTKKEEETTPGGEIGFLCRMVKESVKYRHKITWFTTFIGRKMDFVFLQKYLDTMVPHDIIYTSGTIEKGFTKRWLLAWKFQD</sequence>
<dbReference type="InterPro" id="IPR010286">
    <property type="entry name" value="METTL16/RlmF"/>
</dbReference>
<dbReference type="AlphaFoldDB" id="A0AAD1UJW4"/>
<feature type="region of interest" description="Disordered" evidence="3">
    <location>
        <begin position="1"/>
        <end position="123"/>
    </location>
</feature>
<name>A0AAD1UJW4_EUPCR</name>
<evidence type="ECO:0000256" key="2">
    <source>
        <dbReference type="ARBA" id="ARBA00022679"/>
    </source>
</evidence>
<proteinExistence type="predicted"/>
<keyword evidence="5" id="KW-1185">Reference proteome</keyword>